<accession>A0A2B7Y0G1</accession>
<dbReference type="EMBL" id="PDNA01000090">
    <property type="protein sequence ID" value="PGH14770.1"/>
    <property type="molecule type" value="Genomic_DNA"/>
</dbReference>
<dbReference type="STRING" id="1447883.A0A2B7Y0G1"/>
<evidence type="ECO:0000313" key="1">
    <source>
        <dbReference type="EMBL" id="PGH14770.1"/>
    </source>
</evidence>
<reference evidence="1 2" key="1">
    <citation type="submission" date="2017-10" db="EMBL/GenBank/DDBJ databases">
        <title>Comparative genomics in systemic dimorphic fungi from Ajellomycetaceae.</title>
        <authorList>
            <person name="Munoz J.F."/>
            <person name="Mcewen J.G."/>
            <person name="Clay O.K."/>
            <person name="Cuomo C.A."/>
        </authorList>
    </citation>
    <scope>NUCLEOTIDE SEQUENCE [LARGE SCALE GENOMIC DNA]</scope>
    <source>
        <strain evidence="1 2">UAMH7299</strain>
    </source>
</reference>
<gene>
    <name evidence="1" type="ORF">AJ80_05814</name>
</gene>
<proteinExistence type="predicted"/>
<evidence type="ECO:0000313" key="2">
    <source>
        <dbReference type="Proteomes" id="UP000224634"/>
    </source>
</evidence>
<dbReference type="AlphaFoldDB" id="A0A2B7Y0G1"/>
<dbReference type="Proteomes" id="UP000224634">
    <property type="component" value="Unassembled WGS sequence"/>
</dbReference>
<keyword evidence="2" id="KW-1185">Reference proteome</keyword>
<name>A0A2B7Y0G1_POLH7</name>
<protein>
    <submittedName>
        <fullName evidence="1">Uncharacterized protein</fullName>
    </submittedName>
</protein>
<dbReference type="OrthoDB" id="4851849at2759"/>
<comment type="caution">
    <text evidence="1">The sequence shown here is derived from an EMBL/GenBank/DDBJ whole genome shotgun (WGS) entry which is preliminary data.</text>
</comment>
<organism evidence="1 2">
    <name type="scientific">Polytolypa hystricis (strain UAMH7299)</name>
    <dbReference type="NCBI Taxonomy" id="1447883"/>
    <lineage>
        <taxon>Eukaryota</taxon>
        <taxon>Fungi</taxon>
        <taxon>Dikarya</taxon>
        <taxon>Ascomycota</taxon>
        <taxon>Pezizomycotina</taxon>
        <taxon>Eurotiomycetes</taxon>
        <taxon>Eurotiomycetidae</taxon>
        <taxon>Onygenales</taxon>
        <taxon>Onygenales incertae sedis</taxon>
        <taxon>Polytolypa</taxon>
    </lineage>
</organism>
<sequence length="177" mass="20110">MLGYYSRRLEGTYIPNLRSSLKDCKTTLFQQGDDDQFDTSRQDLRDLHQLAFTNNASQTLMDRQNTLEAMGGYLFLGRLRVAFQTFEDIARMLPSFNKVSITPVSHATGIQDPLKSPLNLRQVFDLLGIPLDSSTVYDVIGHGWSVAKAQERFTGLQKQKLNVHAEIQMILYFSEDG</sequence>